<sequence>MLQLPSEFVGSYPTVEVRMTFLDRRGNPVEGVELRVVDEVGQVSWGYPVTDFLPSKPLRSDKQGNLTFHHVSQGVEYSAQMSILDYFLGYSHLVPRFNCCLILEDRAILNVDFRTLIREGKTTGMVERKWDPCQYIEDLAIKSRHAPKEQWFAFLDESKRDARNASQKARYYYIVNTMGDCWICLDQGRDAGQVIRYQVIEYPVVLSLVNHTTDE</sequence>
<name>A0A286RL95_9BACT</name>
<gene>
    <name evidence="1" type="ORF">THTE_4111</name>
</gene>
<proteinExistence type="predicted"/>
<evidence type="ECO:0000313" key="1">
    <source>
        <dbReference type="EMBL" id="ASV76712.1"/>
    </source>
</evidence>
<protein>
    <submittedName>
        <fullName evidence="1">Uncharacterized protein</fullName>
    </submittedName>
</protein>
<dbReference type="EMBL" id="CP018477">
    <property type="protein sequence ID" value="ASV76712.1"/>
    <property type="molecule type" value="Genomic_DNA"/>
</dbReference>
<dbReference type="KEGG" id="ttf:THTE_4111"/>
<organism evidence="1 2">
    <name type="scientific">Thermogutta terrifontis</name>
    <dbReference type="NCBI Taxonomy" id="1331910"/>
    <lineage>
        <taxon>Bacteria</taxon>
        <taxon>Pseudomonadati</taxon>
        <taxon>Planctomycetota</taxon>
        <taxon>Planctomycetia</taxon>
        <taxon>Pirellulales</taxon>
        <taxon>Thermoguttaceae</taxon>
        <taxon>Thermogutta</taxon>
    </lineage>
</organism>
<reference evidence="1 2" key="1">
    <citation type="journal article" name="Front. Microbiol.">
        <title>Sugar Metabolism of the First Thermophilic Planctomycete Thermogutta terrifontis: Comparative Genomic and Transcriptomic Approaches.</title>
        <authorList>
            <person name="Elcheninov A.G."/>
            <person name="Menzel P."/>
            <person name="Gudbergsdottir S.R."/>
            <person name="Slesarev A.I."/>
            <person name="Kadnikov V.V."/>
            <person name="Krogh A."/>
            <person name="Bonch-Osmolovskaya E.A."/>
            <person name="Peng X."/>
            <person name="Kublanov I.V."/>
        </authorList>
    </citation>
    <scope>NUCLEOTIDE SEQUENCE [LARGE SCALE GENOMIC DNA]</scope>
    <source>
        <strain evidence="1 2">R1</strain>
    </source>
</reference>
<accession>A0A286RL95</accession>
<evidence type="ECO:0000313" key="2">
    <source>
        <dbReference type="Proteomes" id="UP000215086"/>
    </source>
</evidence>
<dbReference type="Proteomes" id="UP000215086">
    <property type="component" value="Chromosome"/>
</dbReference>
<dbReference type="AlphaFoldDB" id="A0A286RL95"/>
<keyword evidence="2" id="KW-1185">Reference proteome</keyword>